<dbReference type="InterPro" id="IPR008979">
    <property type="entry name" value="Galactose-bd-like_sf"/>
</dbReference>
<dbReference type="SMART" id="SM00060">
    <property type="entry name" value="FN3"/>
    <property type="match status" value="1"/>
</dbReference>
<dbReference type="Proteomes" id="UP000464597">
    <property type="component" value="Chromosome"/>
</dbReference>
<dbReference type="Pfam" id="PF00041">
    <property type="entry name" value="fn3"/>
    <property type="match status" value="1"/>
</dbReference>
<keyword evidence="1" id="KW-0378">Hydrolase</keyword>
<dbReference type="InterPro" id="IPR008928">
    <property type="entry name" value="6-hairpin_glycosidase_sf"/>
</dbReference>
<feature type="signal peptide" evidence="3">
    <location>
        <begin position="1"/>
        <end position="34"/>
    </location>
</feature>
<dbReference type="InterPro" id="IPR000421">
    <property type="entry name" value="FA58C"/>
</dbReference>
<dbReference type="SUPFAM" id="SSF49265">
    <property type="entry name" value="Fibronectin type III"/>
    <property type="match status" value="1"/>
</dbReference>
<dbReference type="Gene3D" id="2.60.40.10">
    <property type="entry name" value="Immunoglobulins"/>
    <property type="match status" value="2"/>
</dbReference>
<feature type="domain" description="F5/8 type C" evidence="4">
    <location>
        <begin position="884"/>
        <end position="1038"/>
    </location>
</feature>
<dbReference type="EMBL" id="CP047180">
    <property type="protein sequence ID" value="QHC62833.1"/>
    <property type="molecule type" value="Genomic_DNA"/>
</dbReference>
<dbReference type="RefSeq" id="WP_159422761.1">
    <property type="nucleotide sequence ID" value="NZ_CP047180.1"/>
</dbReference>
<keyword evidence="2" id="KW-0119">Carbohydrate metabolism</keyword>
<dbReference type="InterPro" id="IPR013783">
    <property type="entry name" value="Ig-like_fold"/>
</dbReference>
<keyword evidence="3" id="KW-0732">Signal</keyword>
<keyword evidence="2" id="KW-0624">Polysaccharide degradation</keyword>
<dbReference type="InterPro" id="IPR003961">
    <property type="entry name" value="FN3_dom"/>
</dbReference>
<accession>A0ABX6GZF6</accession>
<dbReference type="SUPFAM" id="SSF49785">
    <property type="entry name" value="Galactose-binding domain-like"/>
    <property type="match status" value="1"/>
</dbReference>
<reference evidence="7" key="1">
    <citation type="submission" date="2019-12" db="EMBL/GenBank/DDBJ databases">
        <title>Complete and draft genome sequences of new strains and members of some known species of the genus Rathayibacter isolated from plants.</title>
        <authorList>
            <person name="Tarlachkov S.V."/>
            <person name="Starodumova I.P."/>
            <person name="Dorofeeva L.V."/>
            <person name="Prisyazhnaya N.V."/>
            <person name="Leyn S."/>
            <person name="Zlamal J."/>
            <person name="Elan M."/>
            <person name="Osterman A.L."/>
            <person name="Nadler S."/>
            <person name="Subbotin S.A."/>
            <person name="Evtushenko L.I."/>
        </authorList>
    </citation>
    <scope>NUCLEOTIDE SEQUENCE [LARGE SCALE GENOMIC DNA]</scope>
    <source>
        <strain evidence="7">VKM Ac-2802</strain>
    </source>
</reference>
<keyword evidence="7" id="KW-1185">Reference proteome</keyword>
<dbReference type="CDD" id="cd00063">
    <property type="entry name" value="FN3"/>
    <property type="match status" value="1"/>
</dbReference>
<evidence type="ECO:0000256" key="3">
    <source>
        <dbReference type="SAM" id="SignalP"/>
    </source>
</evidence>
<dbReference type="Pfam" id="PF07532">
    <property type="entry name" value="Big_4"/>
    <property type="match status" value="2"/>
</dbReference>
<dbReference type="Gene3D" id="1.50.10.10">
    <property type="match status" value="1"/>
</dbReference>
<keyword evidence="1" id="KW-0326">Glycosidase</keyword>
<organism evidence="6 7">
    <name type="scientific">Rathayibacter festucae</name>
    <dbReference type="NCBI Taxonomy" id="110937"/>
    <lineage>
        <taxon>Bacteria</taxon>
        <taxon>Bacillati</taxon>
        <taxon>Actinomycetota</taxon>
        <taxon>Actinomycetes</taxon>
        <taxon>Micrococcales</taxon>
        <taxon>Microbacteriaceae</taxon>
        <taxon>Rathayibacter</taxon>
    </lineage>
</organism>
<gene>
    <name evidence="6" type="ORF">GSU69_09165</name>
</gene>
<evidence type="ECO:0000313" key="7">
    <source>
        <dbReference type="Proteomes" id="UP000464597"/>
    </source>
</evidence>
<feature type="chain" id="PRO_5046051479" description="F5/8 type C domain-containing protein" evidence="3">
    <location>
        <begin position="35"/>
        <end position="1648"/>
    </location>
</feature>
<dbReference type="Pfam" id="PF22633">
    <property type="entry name" value="F5_F8_type_C_2"/>
    <property type="match status" value="1"/>
</dbReference>
<evidence type="ECO:0000256" key="2">
    <source>
        <dbReference type="ARBA" id="ARBA00023326"/>
    </source>
</evidence>
<sequence length="1648" mass="173665">MRTPTRARAVTTALATALTAVLAGSVLVAAPASAATTWDPYDEGLQNSNQSLGYPTFTNGDKAIPSTTATYDPTAPHLGKIYAADLAAGAGSAPGKDFWLDRMLSRDGVQPDEAGGLDFVSDQPANIDYDNNGVFFSRGRAVYMQNSDAGLGFRGRIAYIEDLGQSGSTLTASVNGAAVSLQENQAKRHNTPSYWYSEYTGGGLLVKQTKFISRQNVAVERLQISTTDGSTKTVALRAESGLARTAAGSELTGSVTTAHNVTQVATRYSGDGFGVDGTALTRTVSASGTAADVKLQLGFTTTEIPESTTEFQSIAAATPQAAFTTQTTVYNTWWVENIPYLETPSGEIDKTLFYRWWLLRTNFLDAQVPGNDYQFPTSMEGVFGQAYNNAIVLTAGMFIEDMKYFRDPSSAYGTWLSAGETARQSRYIDNPGNPVNWNSSYTNYISEAAWNSYALHGGDSTIADKLATYAEDDITGQLAEFDSNKNNLLEYSNPAVTGNDVDAVSFSWRNKDAWNSYPMDRPESAYLYSGAVAAAEAYRLAGDTAGADRMTAQAEAIKKSVLDVLWEDKRSTADEAGFFGNMIKASYSDGSSGLPAGSKIPWKEVNMYYPYTVGLMPKPGDADFDQKYLDAFRLFVDSEQYAPFPFYTANQKDAKARAIRDAGSGKHYSNNFSTINSTVMFRLLSSTLRDYPNSYLTSDYYKKMLYWNAWASYEKGDVTRQNENEFWSHGSAADGGSIKYRSWIHQTQLGTTNFTVVEDAMGLQARTDSILELSPIDIDWDHFTANNLKYHDKDLTIVWDEPGGTRHYGDTPEGYSVYLDGKRAFTIDSLVPVEFDTVTGEVTTDATVLFSAAHAVKPAQDVRFAATDRVVDLLGKAGVDVDPTTSAAPDLAQGRTATASYSAAGSTPSGKSLVPANAVDGSTVNEPFWGTAGSPNASDWLEIDLGSAQKVNQAGIYFYRTSSGTTVQGYSAPKSYSVQYWDGAAWKSVTAQARTPKVPTGNENTVRFADVTTSKIRVLVAHQQGQKTGIKEVQLKNVTAAYTPADNEAPVVSIQRLAVADPSIARFVGTASDDGLPIGELSQAWTVVAKPADSTATFTDAASAATTVRFSKPGSYTLRFTASDSVKETTLEQVVEVSDVRPLGPEVGSYATPSASYVAPWNRLASINDGETVPGAQTEQTKLWGTYADGTRPASQTLTYTWSAPTRVAGAGASFWNDAAQGSGGGVALPASWSLEYLDGSTWKPVALRTGTQYPVNAVGAPSEVAFTPVTTTQLRATFQASRSTSGSYSAIAASEFDVYADYPGSFEAVAKRTTVNTPVTLPATVVAVYSDGSRGELRATWDAIPASRFATPGVITATGVLTGSTQAVTATISVGDSGSDISSIEQQTATTALGKAPVLPRTAVAVFSGGTGAKESRAVTWDAVPPASYATAGTFTVLGAMAGTTVRPSVTVTVEGGAATAPKAPAAPTVAVAGDAATVSWTAPADGGAAITGYTATVTPTGGAAITKTGTSTSAVFAGLPAGTYTASVVATNSVGASAASPTASFTIAAAPALKVTASASSRCINGKVVLTVTAKNEEATPMGITLRTAYGTKVFTGVKPGSSATQAFTTRLGSIPAGTATVDATATVNGKALSRTVDAPYTARSC</sequence>
<dbReference type="Gene3D" id="2.60.120.260">
    <property type="entry name" value="Galactose-binding domain-like"/>
    <property type="match status" value="2"/>
</dbReference>
<dbReference type="InterPro" id="IPR011081">
    <property type="entry name" value="Big_4"/>
</dbReference>
<evidence type="ECO:0000259" key="4">
    <source>
        <dbReference type="PROSITE" id="PS50022"/>
    </source>
</evidence>
<dbReference type="InterPro" id="IPR036116">
    <property type="entry name" value="FN3_sf"/>
</dbReference>
<dbReference type="InterPro" id="IPR006311">
    <property type="entry name" value="TAT_signal"/>
</dbReference>
<dbReference type="InterPro" id="IPR012341">
    <property type="entry name" value="6hp_glycosidase-like_sf"/>
</dbReference>
<evidence type="ECO:0000256" key="1">
    <source>
        <dbReference type="ARBA" id="ARBA00023295"/>
    </source>
</evidence>
<protein>
    <recommendedName>
        <fullName evidence="8">F5/8 type C domain-containing protein</fullName>
    </recommendedName>
</protein>
<dbReference type="PROSITE" id="PS50022">
    <property type="entry name" value="FA58C_3"/>
    <property type="match status" value="1"/>
</dbReference>
<dbReference type="SUPFAM" id="SSF48208">
    <property type="entry name" value="Six-hairpin glycosidases"/>
    <property type="match status" value="1"/>
</dbReference>
<evidence type="ECO:0000313" key="6">
    <source>
        <dbReference type="EMBL" id="QHC62833.1"/>
    </source>
</evidence>
<dbReference type="PROSITE" id="PS50853">
    <property type="entry name" value="FN3"/>
    <property type="match status" value="1"/>
</dbReference>
<feature type="domain" description="Fibronectin type-III" evidence="5">
    <location>
        <begin position="1465"/>
        <end position="1552"/>
    </location>
</feature>
<name>A0ABX6GZF6_9MICO</name>
<evidence type="ECO:0008006" key="8">
    <source>
        <dbReference type="Google" id="ProtNLM"/>
    </source>
</evidence>
<evidence type="ECO:0000259" key="5">
    <source>
        <dbReference type="PROSITE" id="PS50853"/>
    </source>
</evidence>
<proteinExistence type="predicted"/>
<dbReference type="PROSITE" id="PS51318">
    <property type="entry name" value="TAT"/>
    <property type="match status" value="1"/>
</dbReference>